<organism evidence="13 14">
    <name type="scientific">Eiseniibacteriota bacterium</name>
    <dbReference type="NCBI Taxonomy" id="2212470"/>
    <lineage>
        <taxon>Bacteria</taxon>
        <taxon>Candidatus Eiseniibacteriota</taxon>
    </lineage>
</organism>
<evidence type="ECO:0000313" key="14">
    <source>
        <dbReference type="Proteomes" id="UP000697710"/>
    </source>
</evidence>
<name>A0A956LYK3_UNCEI</name>
<dbReference type="GO" id="GO:2001295">
    <property type="term" value="P:malonyl-CoA biosynthetic process"/>
    <property type="evidence" value="ECO:0007669"/>
    <property type="project" value="UniProtKB-UniRule"/>
</dbReference>
<evidence type="ECO:0000256" key="4">
    <source>
        <dbReference type="ARBA" id="ARBA00022741"/>
    </source>
</evidence>
<dbReference type="InterPro" id="IPR011763">
    <property type="entry name" value="COA_CT_C"/>
</dbReference>
<dbReference type="GO" id="GO:0005524">
    <property type="term" value="F:ATP binding"/>
    <property type="evidence" value="ECO:0007669"/>
    <property type="project" value="UniProtKB-KW"/>
</dbReference>
<dbReference type="InterPro" id="IPR029045">
    <property type="entry name" value="ClpP/crotonase-like_dom_sf"/>
</dbReference>
<evidence type="ECO:0000256" key="5">
    <source>
        <dbReference type="ARBA" id="ARBA00022832"/>
    </source>
</evidence>
<keyword evidence="5 10" id="KW-0276">Fatty acid metabolism</keyword>
<keyword evidence="10" id="KW-0963">Cytoplasm</keyword>
<comment type="pathway">
    <text evidence="1 10">Lipid metabolism; malonyl-CoA biosynthesis; malonyl-CoA from acetyl-CoA: step 1/1.</text>
</comment>
<dbReference type="PANTHER" id="PTHR42853:SF3">
    <property type="entry name" value="ACETYL-COENZYME A CARBOXYLASE CARBOXYL TRANSFERASE SUBUNIT ALPHA, CHLOROPLASTIC"/>
    <property type="match status" value="1"/>
</dbReference>
<evidence type="ECO:0000256" key="9">
    <source>
        <dbReference type="ARBA" id="ARBA00049152"/>
    </source>
</evidence>
<dbReference type="Proteomes" id="UP000697710">
    <property type="component" value="Unassembled WGS sequence"/>
</dbReference>
<comment type="subunit">
    <text evidence="10">Acetyl-CoA carboxylase is a heterohexamer composed of biotin carboxyl carrier protein (AccB), biotin carboxylase (AccC) and two subunits each of ACCase subunit alpha (AccA) and ACCase subunit beta (AccD).</text>
</comment>
<evidence type="ECO:0000256" key="2">
    <source>
        <dbReference type="ARBA" id="ARBA00022516"/>
    </source>
</evidence>
<evidence type="ECO:0000256" key="10">
    <source>
        <dbReference type="HAMAP-Rule" id="MF_00823"/>
    </source>
</evidence>
<evidence type="ECO:0000256" key="7">
    <source>
        <dbReference type="ARBA" id="ARBA00023098"/>
    </source>
</evidence>
<sequence length="320" mass="35983">MDTAWLEFERPLVELERKIEDLRAFADKENLEFSEELHKLESKADRLRNEIYSGLTPWQRVQLARHPRRPYFLDYVGMLFDDFLELHGDRSFRDDAAIVSGLARFEGRPVVVMGHQKGRNTKENLKRNFGMPHPEGYRKALRLMRMAEKFGAPVLAFVDTPGAYPGVGAEERGQSEAIARNLLEMARLRTPILVLIVGEGGSGGALAIAIGDRVLMLENSVYSVISPEGCAAILWKDRAMAADAATALKIGAQDLYALGVVDRVVPEPMGGAHRDPKRMAETLRAEIREHLAVLGRFPIDELLQERLEKYLKMGRYETVG</sequence>
<comment type="function">
    <text evidence="10">Component of the acetyl coenzyme A carboxylase (ACC) complex. First, biotin carboxylase catalyzes the carboxylation of biotin on its carrier protein (BCCP) and then the CO(2) group is transferred by the carboxyltransferase to acetyl-CoA to form malonyl-CoA.</text>
</comment>
<reference evidence="13" key="2">
    <citation type="journal article" date="2021" name="Microbiome">
        <title>Successional dynamics and alternative stable states in a saline activated sludge microbial community over 9 years.</title>
        <authorList>
            <person name="Wang Y."/>
            <person name="Ye J."/>
            <person name="Ju F."/>
            <person name="Liu L."/>
            <person name="Boyd J.A."/>
            <person name="Deng Y."/>
            <person name="Parks D.H."/>
            <person name="Jiang X."/>
            <person name="Yin X."/>
            <person name="Woodcroft B.J."/>
            <person name="Tyson G.W."/>
            <person name="Hugenholtz P."/>
            <person name="Polz M.F."/>
            <person name="Zhang T."/>
        </authorList>
    </citation>
    <scope>NUCLEOTIDE SEQUENCE</scope>
    <source>
        <strain evidence="13">HKST-UBA01</strain>
    </source>
</reference>
<dbReference type="AlphaFoldDB" id="A0A956LYK3"/>
<reference evidence="13" key="1">
    <citation type="submission" date="2020-04" db="EMBL/GenBank/DDBJ databases">
        <authorList>
            <person name="Zhang T."/>
        </authorList>
    </citation>
    <scope>NUCLEOTIDE SEQUENCE</scope>
    <source>
        <strain evidence="13">HKST-UBA01</strain>
    </source>
</reference>
<comment type="catalytic activity">
    <reaction evidence="9 10">
        <text>N(6)-carboxybiotinyl-L-lysyl-[protein] + acetyl-CoA = N(6)-biotinyl-L-lysyl-[protein] + malonyl-CoA</text>
        <dbReference type="Rhea" id="RHEA:54728"/>
        <dbReference type="Rhea" id="RHEA-COMP:10505"/>
        <dbReference type="Rhea" id="RHEA-COMP:10506"/>
        <dbReference type="ChEBI" id="CHEBI:57288"/>
        <dbReference type="ChEBI" id="CHEBI:57384"/>
        <dbReference type="ChEBI" id="CHEBI:83144"/>
        <dbReference type="ChEBI" id="CHEBI:83145"/>
        <dbReference type="EC" id="2.1.3.15"/>
    </reaction>
</comment>
<evidence type="ECO:0000256" key="11">
    <source>
        <dbReference type="SAM" id="Coils"/>
    </source>
</evidence>
<keyword evidence="4 10" id="KW-0547">Nucleotide-binding</keyword>
<dbReference type="NCBIfam" id="TIGR00513">
    <property type="entry name" value="accA"/>
    <property type="match status" value="1"/>
</dbReference>
<evidence type="ECO:0000259" key="12">
    <source>
        <dbReference type="PROSITE" id="PS50989"/>
    </source>
</evidence>
<keyword evidence="8 10" id="KW-0275">Fatty acid biosynthesis</keyword>
<keyword evidence="3 10" id="KW-0808">Transferase</keyword>
<feature type="coiled-coil region" evidence="11">
    <location>
        <begin position="12"/>
        <end position="50"/>
    </location>
</feature>
<feature type="domain" description="CoA carboxyltransferase C-terminal" evidence="12">
    <location>
        <begin position="39"/>
        <end position="293"/>
    </location>
</feature>
<dbReference type="GO" id="GO:0006633">
    <property type="term" value="P:fatty acid biosynthetic process"/>
    <property type="evidence" value="ECO:0007669"/>
    <property type="project" value="UniProtKB-KW"/>
</dbReference>
<dbReference type="GO" id="GO:0009317">
    <property type="term" value="C:acetyl-CoA carboxylase complex"/>
    <property type="evidence" value="ECO:0007669"/>
    <property type="project" value="InterPro"/>
</dbReference>
<keyword evidence="7 10" id="KW-0443">Lipid metabolism</keyword>
<dbReference type="GO" id="GO:0016743">
    <property type="term" value="F:carboxyl- or carbamoyltransferase activity"/>
    <property type="evidence" value="ECO:0007669"/>
    <property type="project" value="UniProtKB-UniRule"/>
</dbReference>
<dbReference type="EMBL" id="JAGQHR010000033">
    <property type="protein sequence ID" value="MCA9726471.1"/>
    <property type="molecule type" value="Genomic_DNA"/>
</dbReference>
<dbReference type="InterPro" id="IPR001095">
    <property type="entry name" value="Acetyl_CoA_COase_a_su"/>
</dbReference>
<dbReference type="NCBIfam" id="NF004344">
    <property type="entry name" value="PRK05724.1"/>
    <property type="match status" value="1"/>
</dbReference>
<keyword evidence="6 10" id="KW-0067">ATP-binding</keyword>
<dbReference type="EC" id="2.1.3.15" evidence="10"/>
<dbReference type="PRINTS" id="PR01069">
    <property type="entry name" value="ACCCTRFRASEA"/>
</dbReference>
<keyword evidence="11" id="KW-0175">Coiled coil</keyword>
<dbReference type="PROSITE" id="PS50989">
    <property type="entry name" value="COA_CT_CTER"/>
    <property type="match status" value="1"/>
</dbReference>
<dbReference type="Pfam" id="PF03255">
    <property type="entry name" value="ACCA"/>
    <property type="match status" value="1"/>
</dbReference>
<evidence type="ECO:0000256" key="3">
    <source>
        <dbReference type="ARBA" id="ARBA00022679"/>
    </source>
</evidence>
<evidence type="ECO:0000256" key="8">
    <source>
        <dbReference type="ARBA" id="ARBA00023160"/>
    </source>
</evidence>
<dbReference type="NCBIfam" id="NF041504">
    <property type="entry name" value="AccA_sub"/>
    <property type="match status" value="1"/>
</dbReference>
<protein>
    <recommendedName>
        <fullName evidence="10">Acetyl-coenzyme A carboxylase carboxyl transferase subunit alpha</fullName>
        <shortName evidence="10">ACCase subunit alpha</shortName>
        <shortName evidence="10">Acetyl-CoA carboxylase carboxyltransferase subunit alpha</shortName>
        <ecNumber evidence="10">2.1.3.15</ecNumber>
    </recommendedName>
</protein>
<dbReference type="PANTHER" id="PTHR42853">
    <property type="entry name" value="ACETYL-COENZYME A CARBOXYLASE CARBOXYL TRANSFERASE SUBUNIT ALPHA"/>
    <property type="match status" value="1"/>
</dbReference>
<dbReference type="GO" id="GO:0003989">
    <property type="term" value="F:acetyl-CoA carboxylase activity"/>
    <property type="evidence" value="ECO:0007669"/>
    <property type="project" value="InterPro"/>
</dbReference>
<keyword evidence="13" id="KW-0436">Ligase</keyword>
<comment type="subcellular location">
    <subcellularLocation>
        <location evidence="10">Cytoplasm</location>
    </subcellularLocation>
</comment>
<evidence type="ECO:0000313" key="13">
    <source>
        <dbReference type="EMBL" id="MCA9726471.1"/>
    </source>
</evidence>
<evidence type="ECO:0000256" key="6">
    <source>
        <dbReference type="ARBA" id="ARBA00022840"/>
    </source>
</evidence>
<dbReference type="SUPFAM" id="SSF52096">
    <property type="entry name" value="ClpP/crotonase"/>
    <property type="match status" value="1"/>
</dbReference>
<evidence type="ECO:0000256" key="1">
    <source>
        <dbReference type="ARBA" id="ARBA00004956"/>
    </source>
</evidence>
<dbReference type="HAMAP" id="MF_00823">
    <property type="entry name" value="AcetylCoA_CT_alpha"/>
    <property type="match status" value="1"/>
</dbReference>
<proteinExistence type="inferred from homology"/>
<comment type="caution">
    <text evidence="13">The sequence shown here is derived from an EMBL/GenBank/DDBJ whole genome shotgun (WGS) entry which is preliminary data.</text>
</comment>
<gene>
    <name evidence="10" type="primary">accA</name>
    <name evidence="13" type="ORF">KC729_02240</name>
</gene>
<keyword evidence="2 10" id="KW-0444">Lipid biosynthesis</keyword>
<dbReference type="Gene3D" id="3.90.226.10">
    <property type="entry name" value="2-enoyl-CoA Hydratase, Chain A, domain 1"/>
    <property type="match status" value="1"/>
</dbReference>
<accession>A0A956LYK3</accession>
<comment type="similarity">
    <text evidence="10">Belongs to the AccA family.</text>
</comment>